<feature type="region of interest" description="Disordered" evidence="10">
    <location>
        <begin position="1"/>
        <end position="59"/>
    </location>
</feature>
<keyword evidence="13" id="KW-1185">Reference proteome</keyword>
<dbReference type="InterPro" id="IPR036047">
    <property type="entry name" value="F-box-like_dom_sf"/>
</dbReference>
<keyword evidence="4" id="KW-1000">Mitochondrion outer membrane</keyword>
<comment type="similarity">
    <text evidence="8">Belongs to the WD repeat MDV1/CAF4 family.</text>
</comment>
<comment type="caution">
    <text evidence="12">The sequence shown here is derived from an EMBL/GenBank/DDBJ whole genome shotgun (WGS) entry which is preliminary data.</text>
</comment>
<feature type="compositionally biased region" description="Basic and acidic residues" evidence="10">
    <location>
        <begin position="550"/>
        <end position="560"/>
    </location>
</feature>
<feature type="region of interest" description="Disordered" evidence="10">
    <location>
        <begin position="306"/>
        <end position="333"/>
    </location>
</feature>
<dbReference type="InterPro" id="IPR020472">
    <property type="entry name" value="WD40_PAC1"/>
</dbReference>
<dbReference type="PROSITE" id="PS00678">
    <property type="entry name" value="WD_REPEATS_1"/>
    <property type="match status" value="1"/>
</dbReference>
<reference evidence="12" key="1">
    <citation type="submission" date="2020-05" db="EMBL/GenBank/DDBJ databases">
        <title>Phylogenomic resolution of chytrid fungi.</title>
        <authorList>
            <person name="Stajich J.E."/>
            <person name="Amses K."/>
            <person name="Simmons R."/>
            <person name="Seto K."/>
            <person name="Myers J."/>
            <person name="Bonds A."/>
            <person name="Quandt C.A."/>
            <person name="Barry K."/>
            <person name="Liu P."/>
            <person name="Grigoriev I."/>
            <person name="Longcore J.E."/>
            <person name="James T.Y."/>
        </authorList>
    </citation>
    <scope>NUCLEOTIDE SEQUENCE</scope>
    <source>
        <strain evidence="12">JEL0318</strain>
    </source>
</reference>
<dbReference type="InterPro" id="IPR036322">
    <property type="entry name" value="WD40_repeat_dom_sf"/>
</dbReference>
<feature type="repeat" description="WD" evidence="9">
    <location>
        <begin position="342"/>
        <end position="381"/>
    </location>
</feature>
<evidence type="ECO:0000256" key="4">
    <source>
        <dbReference type="ARBA" id="ARBA00022787"/>
    </source>
</evidence>
<dbReference type="SUPFAM" id="SSF50978">
    <property type="entry name" value="WD40 repeat-like"/>
    <property type="match status" value="1"/>
</dbReference>
<feature type="repeat" description="WD" evidence="9">
    <location>
        <begin position="234"/>
        <end position="273"/>
    </location>
</feature>
<organism evidence="12 13">
    <name type="scientific">Rhizophlyctis rosea</name>
    <dbReference type="NCBI Taxonomy" id="64517"/>
    <lineage>
        <taxon>Eukaryota</taxon>
        <taxon>Fungi</taxon>
        <taxon>Fungi incertae sedis</taxon>
        <taxon>Chytridiomycota</taxon>
        <taxon>Chytridiomycota incertae sedis</taxon>
        <taxon>Chytridiomycetes</taxon>
        <taxon>Rhizophlyctidales</taxon>
        <taxon>Rhizophlyctidaceae</taxon>
        <taxon>Rhizophlyctis</taxon>
    </lineage>
</organism>
<dbReference type="GO" id="GO:0005741">
    <property type="term" value="C:mitochondrial outer membrane"/>
    <property type="evidence" value="ECO:0007669"/>
    <property type="project" value="UniProtKB-SubCell"/>
</dbReference>
<dbReference type="EMBL" id="JADGJD010000004">
    <property type="protein sequence ID" value="KAJ3057402.1"/>
    <property type="molecule type" value="Genomic_DNA"/>
</dbReference>
<keyword evidence="3" id="KW-0677">Repeat</keyword>
<sequence length="606" mass="67284">MRRASVMDPRKKDASSPHTPRRLPNPSSPLRESRPRRDINTLNSSTTNVSKPNISPPPDLSLTHLSTQFATLTLHQRQSFLLSILKQCDPQDMLYLNAVLPRLHRDFIRLLPTEPVHRILSYVHPRDFCTATQISRPWQHALRDVRLWHRLYARIGLQALADANYVPEASMKVNARKIYCLENWAHGVLRYRSFRAHGLGILSLAFDGRRVVTGSADGECKVFEARSGEIVANLVGHEEGVFSVCLDDDKAITGSADSSVRVWNLPSGTLSANLKGHNGTVTCLRYKAPLLVSGSSDKSCRIWQFTQPAAPSPKPKQRSGRPRSAEPKAAKGPVKIVPLRTLHGHNASIKCLDFTPHVLISGDIHGVVRLWHLHSGNCLRTLEPGTANPTTQRTHDPVSCLQFTGARLTFGTFSGRIYMYTVKPTSHLTGQSSTDYETLQKWASHTDTFQKQQVFMLGDKWTSQADSSSSRNSVNQQDSRLPKKSVPEENSPALPKTTPQPWSLCLQTDSWRLISGCGDGRCVVWNYLTGRKIYELHKNTINTGSGPVVVRDEGKGSSVEREEEEEEGHGKLGVTHGMTGVAFDDRIIVVGGMDGVVRMFVPQGLL</sequence>
<protein>
    <recommendedName>
        <fullName evidence="11">F-box domain-containing protein</fullName>
    </recommendedName>
</protein>
<evidence type="ECO:0000256" key="6">
    <source>
        <dbReference type="ARBA" id="ARBA00023128"/>
    </source>
</evidence>
<evidence type="ECO:0000259" key="11">
    <source>
        <dbReference type="PROSITE" id="PS50181"/>
    </source>
</evidence>
<dbReference type="InterPro" id="IPR001810">
    <property type="entry name" value="F-box_dom"/>
</dbReference>
<evidence type="ECO:0000256" key="5">
    <source>
        <dbReference type="ARBA" id="ARBA00023054"/>
    </source>
</evidence>
<dbReference type="Proteomes" id="UP001212841">
    <property type="component" value="Unassembled WGS sequence"/>
</dbReference>
<dbReference type="InterPro" id="IPR015943">
    <property type="entry name" value="WD40/YVTN_repeat-like_dom_sf"/>
</dbReference>
<feature type="compositionally biased region" description="Polar residues" evidence="10">
    <location>
        <begin position="40"/>
        <end position="53"/>
    </location>
</feature>
<evidence type="ECO:0000256" key="3">
    <source>
        <dbReference type="ARBA" id="ARBA00022737"/>
    </source>
</evidence>
<evidence type="ECO:0000256" key="8">
    <source>
        <dbReference type="ARBA" id="ARBA00038415"/>
    </source>
</evidence>
<name>A0AAD5SLV0_9FUNG</name>
<feature type="repeat" description="WD" evidence="9">
    <location>
        <begin position="274"/>
        <end position="304"/>
    </location>
</feature>
<evidence type="ECO:0000256" key="10">
    <source>
        <dbReference type="SAM" id="MobiDB-lite"/>
    </source>
</evidence>
<keyword evidence="7" id="KW-0472">Membrane</keyword>
<gene>
    <name evidence="12" type="ORF">HK097_007581</name>
</gene>
<dbReference type="SMART" id="SM00320">
    <property type="entry name" value="WD40"/>
    <property type="match status" value="7"/>
</dbReference>
<evidence type="ECO:0000256" key="1">
    <source>
        <dbReference type="ARBA" id="ARBA00004570"/>
    </source>
</evidence>
<keyword evidence="2 9" id="KW-0853">WD repeat</keyword>
<dbReference type="PANTHER" id="PTHR19855">
    <property type="entry name" value="WD40 REPEAT PROTEIN 12, 37"/>
    <property type="match status" value="1"/>
</dbReference>
<dbReference type="Pfam" id="PF12937">
    <property type="entry name" value="F-box-like"/>
    <property type="match status" value="1"/>
</dbReference>
<keyword evidence="6" id="KW-0496">Mitochondrion</keyword>
<evidence type="ECO:0000256" key="2">
    <source>
        <dbReference type="ARBA" id="ARBA00022574"/>
    </source>
</evidence>
<dbReference type="Gene3D" id="1.20.1280.50">
    <property type="match status" value="1"/>
</dbReference>
<dbReference type="Pfam" id="PF00400">
    <property type="entry name" value="WD40"/>
    <property type="match status" value="4"/>
</dbReference>
<dbReference type="Gene3D" id="2.130.10.10">
    <property type="entry name" value="YVTN repeat-like/Quinoprotein amine dehydrogenase"/>
    <property type="match status" value="2"/>
</dbReference>
<dbReference type="InterPro" id="IPR001680">
    <property type="entry name" value="WD40_rpt"/>
</dbReference>
<feature type="region of interest" description="Disordered" evidence="10">
    <location>
        <begin position="547"/>
        <end position="572"/>
    </location>
</feature>
<dbReference type="PANTHER" id="PTHR19855:SF28">
    <property type="entry name" value="CCR4-ASSOCIATED FACTOR 4"/>
    <property type="match status" value="1"/>
</dbReference>
<comment type="subcellular location">
    <subcellularLocation>
        <location evidence="1">Mitochondrion outer membrane</location>
        <topology evidence="1">Peripheral membrane protein</topology>
        <orientation evidence="1">Cytoplasmic side</orientation>
    </subcellularLocation>
</comment>
<dbReference type="PROSITE" id="PS50082">
    <property type="entry name" value="WD_REPEATS_2"/>
    <property type="match status" value="3"/>
</dbReference>
<feature type="domain" description="F-box" evidence="11">
    <location>
        <begin position="105"/>
        <end position="151"/>
    </location>
</feature>
<dbReference type="SUPFAM" id="SSF81383">
    <property type="entry name" value="F-box domain"/>
    <property type="match status" value="1"/>
</dbReference>
<dbReference type="AlphaFoldDB" id="A0AAD5SLV0"/>
<evidence type="ECO:0000256" key="7">
    <source>
        <dbReference type="ARBA" id="ARBA00023136"/>
    </source>
</evidence>
<evidence type="ECO:0000256" key="9">
    <source>
        <dbReference type="PROSITE-ProRule" id="PRU00221"/>
    </source>
</evidence>
<dbReference type="PROSITE" id="PS50181">
    <property type="entry name" value="FBOX"/>
    <property type="match status" value="1"/>
</dbReference>
<feature type="compositionally biased region" description="Polar residues" evidence="10">
    <location>
        <begin position="463"/>
        <end position="479"/>
    </location>
</feature>
<dbReference type="PROSITE" id="PS50294">
    <property type="entry name" value="WD_REPEATS_REGION"/>
    <property type="match status" value="3"/>
</dbReference>
<evidence type="ECO:0000313" key="12">
    <source>
        <dbReference type="EMBL" id="KAJ3057402.1"/>
    </source>
</evidence>
<keyword evidence="5" id="KW-0175">Coiled coil</keyword>
<accession>A0AAD5SLV0</accession>
<feature type="region of interest" description="Disordered" evidence="10">
    <location>
        <begin position="463"/>
        <end position="499"/>
    </location>
</feature>
<dbReference type="PRINTS" id="PR00320">
    <property type="entry name" value="GPROTEINBRPT"/>
</dbReference>
<proteinExistence type="inferred from homology"/>
<evidence type="ECO:0000313" key="13">
    <source>
        <dbReference type="Proteomes" id="UP001212841"/>
    </source>
</evidence>
<dbReference type="InterPro" id="IPR019775">
    <property type="entry name" value="WD40_repeat_CS"/>
</dbReference>